<keyword evidence="6" id="KW-0119">Carbohydrate metabolism</keyword>
<evidence type="ECO:0000313" key="9">
    <source>
        <dbReference type="EMBL" id="MCU4975460.1"/>
    </source>
</evidence>
<keyword evidence="10" id="KW-1185">Reference proteome</keyword>
<dbReference type="Pfam" id="PF17042">
    <property type="entry name" value="NBD_C"/>
    <property type="match status" value="1"/>
</dbReference>
<organism evidence="9 10">
    <name type="scientific">Natronoglomus mannanivorans</name>
    <dbReference type="NCBI Taxonomy" id="2979990"/>
    <lineage>
        <taxon>Archaea</taxon>
        <taxon>Methanobacteriati</taxon>
        <taxon>Methanobacteriota</taxon>
        <taxon>Stenosarchaea group</taxon>
        <taxon>Halobacteria</taxon>
        <taxon>Halobacteriales</taxon>
        <taxon>Natrialbaceae</taxon>
        <taxon>Natronoglomus</taxon>
    </lineage>
</organism>
<dbReference type="Pfam" id="PF07005">
    <property type="entry name" value="SBD_N"/>
    <property type="match status" value="1"/>
</dbReference>
<evidence type="ECO:0000256" key="3">
    <source>
        <dbReference type="ARBA" id="ARBA00022741"/>
    </source>
</evidence>
<name>A0ABT2QKL7_9EURY</name>
<evidence type="ECO:0000259" key="7">
    <source>
        <dbReference type="Pfam" id="PF07005"/>
    </source>
</evidence>
<keyword evidence="2" id="KW-0808">Transferase</keyword>
<dbReference type="InterPro" id="IPR037051">
    <property type="entry name" value="4-carb_acid_sugar_kinase_N_sf"/>
</dbReference>
<dbReference type="SUPFAM" id="SSF142764">
    <property type="entry name" value="YgbK-like"/>
    <property type="match status" value="1"/>
</dbReference>
<dbReference type="Gene3D" id="3.40.980.20">
    <property type="entry name" value="Four-carbon acid sugar kinase, nucleotide binding domain"/>
    <property type="match status" value="1"/>
</dbReference>
<accession>A0ABT2QKL7</accession>
<evidence type="ECO:0000313" key="10">
    <source>
        <dbReference type="Proteomes" id="UP001320972"/>
    </source>
</evidence>
<evidence type="ECO:0000256" key="4">
    <source>
        <dbReference type="ARBA" id="ARBA00022777"/>
    </source>
</evidence>
<gene>
    <name evidence="9" type="ORF">OB955_22480</name>
</gene>
<protein>
    <submittedName>
        <fullName evidence="9">Four-carbon acid sugar kinase family protein</fullName>
    </submittedName>
</protein>
<dbReference type="InterPro" id="IPR031475">
    <property type="entry name" value="NBD_C"/>
</dbReference>
<dbReference type="GO" id="GO:0016301">
    <property type="term" value="F:kinase activity"/>
    <property type="evidence" value="ECO:0007669"/>
    <property type="project" value="UniProtKB-KW"/>
</dbReference>
<dbReference type="InterPro" id="IPR042213">
    <property type="entry name" value="NBD_C_sf"/>
</dbReference>
<evidence type="ECO:0000256" key="5">
    <source>
        <dbReference type="ARBA" id="ARBA00022840"/>
    </source>
</evidence>
<evidence type="ECO:0000256" key="6">
    <source>
        <dbReference type="ARBA" id="ARBA00023277"/>
    </source>
</evidence>
<sequence>MSDELLLSYYGDDLTGSTDVLEGLARNGVRTVLFLDPPTKSDLAQFDDLDAVGIAGQSRSMTPEEMTEELPPVFEALERLGTTLIHYKVCSTFDSSPEVGSIGRAIELGQKVFDSPFVPVSQGSRVPSGRYVVFGNLFAEQDGDVYRIDRHPTMSQHPVTPMTEADLRRHLEAQTDLPIGSVELPDLERDDDAEAALEDVVRDAEVVVFDGYDVDHVERIGRLVWERAEAETGPLFVVGSSGIEHHALPQHWNSIGLLENTGSMLTPQPPAEQIAVVSGSASPVTAAQISWATENGFEAIRVDTERLIDPATAADERARVVEAGIEAIDAGRSVVFYSADGPDDPAIERTNQRFESLDVDDGLAARLGCGLGSILRRVLSETGLKRACIAGGDTSGFVARELDFYALEPIAATDPGAPLCRAFSLDPAFDGLQITLKGGQTGDVKYFGLVREGGVDAE</sequence>
<proteinExistence type="inferred from homology"/>
<comment type="caution">
    <text evidence="9">The sequence shown here is derived from an EMBL/GenBank/DDBJ whole genome shotgun (WGS) entry which is preliminary data.</text>
</comment>
<keyword evidence="3" id="KW-0547">Nucleotide-binding</keyword>
<evidence type="ECO:0000256" key="2">
    <source>
        <dbReference type="ARBA" id="ARBA00022679"/>
    </source>
</evidence>
<evidence type="ECO:0000256" key="1">
    <source>
        <dbReference type="ARBA" id="ARBA00005715"/>
    </source>
</evidence>
<dbReference type="Gene3D" id="3.40.50.10840">
    <property type="entry name" value="Putative sugar-binding, N-terminal domain"/>
    <property type="match status" value="1"/>
</dbReference>
<dbReference type="RefSeq" id="WP_338009178.1">
    <property type="nucleotide sequence ID" value="NZ_JAOPKB010000019.1"/>
</dbReference>
<keyword evidence="5" id="KW-0067">ATP-binding</keyword>
<evidence type="ECO:0000259" key="8">
    <source>
        <dbReference type="Pfam" id="PF17042"/>
    </source>
</evidence>
<dbReference type="Proteomes" id="UP001320972">
    <property type="component" value="Unassembled WGS sequence"/>
</dbReference>
<dbReference type="InterPro" id="IPR010737">
    <property type="entry name" value="4-carb_acid_sugar_kinase_N"/>
</dbReference>
<dbReference type="EMBL" id="JAOPKB010000019">
    <property type="protein sequence ID" value="MCU4975460.1"/>
    <property type="molecule type" value="Genomic_DNA"/>
</dbReference>
<feature type="domain" description="Four-carbon acid sugar kinase nucleotide binding" evidence="8">
    <location>
        <begin position="275"/>
        <end position="447"/>
    </location>
</feature>
<comment type="similarity">
    <text evidence="1">Belongs to the four-carbon acid sugar kinase family.</text>
</comment>
<reference evidence="9 10" key="1">
    <citation type="submission" date="2022-09" db="EMBL/GenBank/DDBJ databases">
        <title>Enrichment on poylsaccharides allowed isolation of novel metabolic and taxonomic groups of Haloarchaea.</title>
        <authorList>
            <person name="Sorokin D.Y."/>
            <person name="Elcheninov A.G."/>
            <person name="Khizhniak T.V."/>
            <person name="Kolganova T.V."/>
            <person name="Kublanov I.V."/>
        </authorList>
    </citation>
    <scope>NUCLEOTIDE SEQUENCE [LARGE SCALE GENOMIC DNA]</scope>
    <source>
        <strain evidence="9 10">AArc-m2/3/4</strain>
    </source>
</reference>
<feature type="domain" description="Four-carbon acid sugar kinase N-terminal" evidence="7">
    <location>
        <begin position="8"/>
        <end position="245"/>
    </location>
</feature>
<keyword evidence="4 9" id="KW-0418">Kinase</keyword>